<comment type="caution">
    <text evidence="1">The sequence shown here is derived from an EMBL/GenBank/DDBJ whole genome shotgun (WGS) entry which is preliminary data.</text>
</comment>
<name>A0A7X8TKG1_9MICC</name>
<organism evidence="1 2">
    <name type="scientific">Nesterenkonia sedimenti</name>
    <dbReference type="NCBI Taxonomy" id="1463632"/>
    <lineage>
        <taxon>Bacteria</taxon>
        <taxon>Bacillati</taxon>
        <taxon>Actinomycetota</taxon>
        <taxon>Actinomycetes</taxon>
        <taxon>Micrococcales</taxon>
        <taxon>Micrococcaceae</taxon>
        <taxon>Nesterenkonia</taxon>
    </lineage>
</organism>
<keyword evidence="2" id="KW-1185">Reference proteome</keyword>
<dbReference type="RefSeq" id="WP_168887471.1">
    <property type="nucleotide sequence ID" value="NZ_JABAHY010000006.1"/>
</dbReference>
<reference evidence="1 2" key="1">
    <citation type="submission" date="2020-04" db="EMBL/GenBank/DDBJ databases">
        <title>Nesterenkonia sp. nov., isolated from marine sediment.</title>
        <authorList>
            <person name="Zhang G."/>
        </authorList>
    </citation>
    <scope>NUCLEOTIDE SEQUENCE [LARGE SCALE GENOMIC DNA]</scope>
    <source>
        <strain evidence="1 2">MY13</strain>
    </source>
</reference>
<dbReference type="Proteomes" id="UP000523139">
    <property type="component" value="Unassembled WGS sequence"/>
</dbReference>
<proteinExistence type="predicted"/>
<evidence type="ECO:0000313" key="2">
    <source>
        <dbReference type="Proteomes" id="UP000523139"/>
    </source>
</evidence>
<dbReference type="EMBL" id="JABAHY010000006">
    <property type="protein sequence ID" value="NLS09992.1"/>
    <property type="molecule type" value="Genomic_DNA"/>
</dbReference>
<protein>
    <recommendedName>
        <fullName evidence="3">DUF4143 domain-containing protein</fullName>
    </recommendedName>
</protein>
<gene>
    <name evidence="1" type="ORF">HGQ17_08270</name>
</gene>
<accession>A0A7X8TKG1</accession>
<evidence type="ECO:0000313" key="1">
    <source>
        <dbReference type="EMBL" id="NLS09992.1"/>
    </source>
</evidence>
<dbReference type="AlphaFoldDB" id="A0A7X8TKG1"/>
<sequence>MEVDLVLEDDAGHLIGIEVNSGSSVRKDTLKGLSAFKEVYGNRMVGGYVVTGNAPVTPLGEGWWAIPADALRNRLAWSS</sequence>
<evidence type="ECO:0008006" key="3">
    <source>
        <dbReference type="Google" id="ProtNLM"/>
    </source>
</evidence>